<evidence type="ECO:0000256" key="8">
    <source>
        <dbReference type="ARBA" id="ARBA00023242"/>
    </source>
</evidence>
<feature type="domain" description="Torsin-1A-interacting protein 1/2 AAA+ activator" evidence="12">
    <location>
        <begin position="206"/>
        <end position="354"/>
    </location>
</feature>
<dbReference type="PANTHER" id="PTHR18843:SF7">
    <property type="entry name" value="LAMINA-ASSOCIATED POLYPEPTIDE 1B ISOFORM 1-RELATED"/>
    <property type="match status" value="1"/>
</dbReference>
<evidence type="ECO:0000256" key="4">
    <source>
        <dbReference type="ARBA" id="ARBA00022692"/>
    </source>
</evidence>
<dbReference type="OrthoDB" id="6022476at2759"/>
<feature type="transmembrane region" description="Helical" evidence="11">
    <location>
        <begin position="171"/>
        <end position="191"/>
    </location>
</feature>
<keyword evidence="3" id="KW-0597">Phosphoprotein</keyword>
<protein>
    <recommendedName>
        <fullName evidence="12">Torsin-1A-interacting protein 1/2 AAA+ activator domain-containing protein</fullName>
    </recommendedName>
</protein>
<evidence type="ECO:0000313" key="13">
    <source>
        <dbReference type="EnsemblMetazoa" id="CLYHEMP019664.1"/>
    </source>
</evidence>
<keyword evidence="4 11" id="KW-0812">Transmembrane</keyword>
<keyword evidence="8" id="KW-0539">Nucleus</keyword>
<reference evidence="13" key="1">
    <citation type="submission" date="2021-01" db="UniProtKB">
        <authorList>
            <consortium name="EnsemblMetazoa"/>
        </authorList>
    </citation>
    <scope>IDENTIFICATION</scope>
</reference>
<feature type="compositionally biased region" description="Basic and acidic residues" evidence="10">
    <location>
        <begin position="42"/>
        <end position="60"/>
    </location>
</feature>
<evidence type="ECO:0000256" key="10">
    <source>
        <dbReference type="SAM" id="MobiDB-lite"/>
    </source>
</evidence>
<dbReference type="EnsemblMetazoa" id="CLYHEMT019664.1">
    <property type="protein sequence ID" value="CLYHEMP019664.1"/>
    <property type="gene ID" value="CLYHEMG019664"/>
</dbReference>
<dbReference type="InterPro" id="IPR046753">
    <property type="entry name" value="TOIP1/2_C"/>
</dbReference>
<dbReference type="Pfam" id="PF05609">
    <property type="entry name" value="LAP1_C"/>
    <property type="match status" value="1"/>
</dbReference>
<evidence type="ECO:0000256" key="1">
    <source>
        <dbReference type="ARBA" id="ARBA00004259"/>
    </source>
</evidence>
<proteinExistence type="inferred from homology"/>
<dbReference type="PANTHER" id="PTHR18843">
    <property type="entry name" value="TORSIN-1A-INTERACTING PROTEIN"/>
    <property type="match status" value="1"/>
</dbReference>
<keyword evidence="5 11" id="KW-1133">Transmembrane helix</keyword>
<accession>A0A7M5X927</accession>
<dbReference type="InterPro" id="IPR008662">
    <property type="entry name" value="TOIP1/2"/>
</dbReference>
<dbReference type="AlphaFoldDB" id="A0A7M5X927"/>
<feature type="region of interest" description="Disordered" evidence="10">
    <location>
        <begin position="15"/>
        <end position="164"/>
    </location>
</feature>
<dbReference type="GO" id="GO:0061024">
    <property type="term" value="P:membrane organization"/>
    <property type="evidence" value="ECO:0007669"/>
    <property type="project" value="TreeGrafter"/>
</dbReference>
<evidence type="ECO:0000256" key="9">
    <source>
        <dbReference type="ARBA" id="ARBA00037847"/>
    </source>
</evidence>
<comment type="similarity">
    <text evidence="2">Belongs to the TOR1AIP family.</text>
</comment>
<evidence type="ECO:0000256" key="3">
    <source>
        <dbReference type="ARBA" id="ARBA00022553"/>
    </source>
</evidence>
<dbReference type="InterPro" id="IPR038599">
    <property type="entry name" value="LAP1C-like_C_sf"/>
</dbReference>
<dbReference type="GO" id="GO:0001671">
    <property type="term" value="F:ATPase activator activity"/>
    <property type="evidence" value="ECO:0007669"/>
    <property type="project" value="InterPro"/>
</dbReference>
<organism evidence="13 14">
    <name type="scientific">Clytia hemisphaerica</name>
    <dbReference type="NCBI Taxonomy" id="252671"/>
    <lineage>
        <taxon>Eukaryota</taxon>
        <taxon>Metazoa</taxon>
        <taxon>Cnidaria</taxon>
        <taxon>Hydrozoa</taxon>
        <taxon>Hydroidolina</taxon>
        <taxon>Leptothecata</taxon>
        <taxon>Obeliida</taxon>
        <taxon>Clytiidae</taxon>
        <taxon>Clytia</taxon>
    </lineage>
</organism>
<feature type="compositionally biased region" description="Basic and acidic residues" evidence="10">
    <location>
        <begin position="78"/>
        <end position="95"/>
    </location>
</feature>
<evidence type="ECO:0000259" key="12">
    <source>
        <dbReference type="Pfam" id="PF05609"/>
    </source>
</evidence>
<evidence type="ECO:0000256" key="6">
    <source>
        <dbReference type="ARBA" id="ARBA00023136"/>
    </source>
</evidence>
<dbReference type="GO" id="GO:0005635">
    <property type="term" value="C:nuclear envelope"/>
    <property type="evidence" value="ECO:0007669"/>
    <property type="project" value="UniProtKB-SubCell"/>
</dbReference>
<feature type="compositionally biased region" description="Polar residues" evidence="10">
    <location>
        <begin position="62"/>
        <end position="71"/>
    </location>
</feature>
<dbReference type="Proteomes" id="UP000594262">
    <property type="component" value="Unplaced"/>
</dbReference>
<feature type="compositionally biased region" description="Polar residues" evidence="10">
    <location>
        <begin position="115"/>
        <end position="130"/>
    </location>
</feature>
<feature type="compositionally biased region" description="Basic and acidic residues" evidence="10">
    <location>
        <begin position="131"/>
        <end position="164"/>
    </location>
</feature>
<keyword evidence="6 11" id="KW-0472">Membrane</keyword>
<dbReference type="Gene3D" id="3.40.50.12190">
    <property type="match status" value="1"/>
</dbReference>
<evidence type="ECO:0000256" key="11">
    <source>
        <dbReference type="SAM" id="Phobius"/>
    </source>
</evidence>
<keyword evidence="14" id="KW-1185">Reference proteome</keyword>
<name>A0A7M5X927_9CNID</name>
<evidence type="ECO:0000256" key="5">
    <source>
        <dbReference type="ARBA" id="ARBA00022989"/>
    </source>
</evidence>
<dbReference type="GO" id="GO:0016020">
    <property type="term" value="C:membrane"/>
    <property type="evidence" value="ECO:0007669"/>
    <property type="project" value="TreeGrafter"/>
</dbReference>
<evidence type="ECO:0000313" key="14">
    <source>
        <dbReference type="Proteomes" id="UP000594262"/>
    </source>
</evidence>
<evidence type="ECO:0000256" key="7">
    <source>
        <dbReference type="ARBA" id="ARBA00023180"/>
    </source>
</evidence>
<comment type="subcellular location">
    <subcellularLocation>
        <location evidence="9">Endomembrane system</location>
        <topology evidence="9">Single-pass membrane protein</topology>
    </subcellularLocation>
    <subcellularLocation>
        <location evidence="1">Nucleus envelope</location>
    </subcellularLocation>
</comment>
<keyword evidence="7" id="KW-0325">Glycoprotein</keyword>
<evidence type="ECO:0000256" key="2">
    <source>
        <dbReference type="ARBA" id="ARBA00007860"/>
    </source>
</evidence>
<sequence length="411" mass="46754">MLMISMINVKKYNMAGKKKIKKLSPDLGKANLKEEEEDFRDDDTSSKDEGAVSGDDKDVSENESANATSMPKNKAKKSKDPMNRIKDITDSETSLKKKTPSEAATVVRLRAGPMNKSTTAKTEQRNFQTIQDKHEKESKNAEESKAIQDKHEKESKNAEESKAEKVDGNQALRFILAFITLCGLIAWILTWNPPTIPLGHSYRDTDEFVKSVEEMKTSFPDQFPEYWRLVRNSGKRHLKKVESQNKQDLRPLSLLIVAFEDSKNIMDCFLKKIGEAYTDKPFESISSNDYIGEDARLRLDEKIKSSLRGNQKFVVVKGIQNLPYDAAELFMTYADEYNDMHHYPQSAIIMSAVLPYSKSGSRKELEKETGTYFLDKLWSDQANINNRAALWTRVGDGIIVLKNEKENPCVL</sequence>